<evidence type="ECO:0000313" key="2">
    <source>
        <dbReference type="EMBL" id="EUA56367.1"/>
    </source>
</evidence>
<name>X8BG30_MYCXE</name>
<sequence>MTRRPRSALAQRPLVSRCRTKITKQPDSFRYYGDADNLNSTIKQVLFGRSAGGVQVFQTCAIRVKPLGKQAPMHGGASVLRSTAWVRRVVPTILPHQITEFPPVLGLSLGVFCVNLGRDRG</sequence>
<dbReference type="AlphaFoldDB" id="X8BG30"/>
<dbReference type="EMBL" id="JAOB01000042">
    <property type="protein sequence ID" value="EUA42030.1"/>
    <property type="molecule type" value="Genomic_DNA"/>
</dbReference>
<protein>
    <submittedName>
        <fullName evidence="1">Uncharacterized protein</fullName>
    </submittedName>
</protein>
<evidence type="ECO:0000313" key="1">
    <source>
        <dbReference type="EMBL" id="EUA42030.1"/>
    </source>
</evidence>
<proteinExistence type="predicted"/>
<accession>X8BG30</accession>
<gene>
    <name evidence="2" type="ORF">I553_2699</name>
    <name evidence="1" type="ORF">I553_5889</name>
</gene>
<dbReference type="EMBL" id="JAOB01000030">
    <property type="protein sequence ID" value="EUA56367.1"/>
    <property type="molecule type" value="Genomic_DNA"/>
</dbReference>
<reference evidence="1" key="1">
    <citation type="submission" date="2014-01" db="EMBL/GenBank/DDBJ databases">
        <authorList>
            <person name="Brown-Elliot B."/>
            <person name="Wallace R."/>
            <person name="Lenaerts A."/>
            <person name="Ordway D."/>
            <person name="DeGroote M.A."/>
            <person name="Parker T."/>
            <person name="Sizemore C."/>
            <person name="Tallon L.J."/>
            <person name="Sadzewicz L.K."/>
            <person name="Sengamalay N."/>
            <person name="Fraser C.M."/>
            <person name="Hine E."/>
            <person name="Shefchek K.A."/>
            <person name="Das S.P."/>
            <person name="Tettelin H."/>
        </authorList>
    </citation>
    <scope>NUCLEOTIDE SEQUENCE [LARGE SCALE GENOMIC DNA]</scope>
    <source>
        <strain evidence="1">4042</strain>
    </source>
</reference>
<comment type="caution">
    <text evidence="1">The sequence shown here is derived from an EMBL/GenBank/DDBJ whole genome shotgun (WGS) entry which is preliminary data.</text>
</comment>
<dbReference type="PATRIC" id="fig|1299334.3.peg.3030"/>
<organism evidence="1">
    <name type="scientific">Mycobacterium xenopi 4042</name>
    <dbReference type="NCBI Taxonomy" id="1299334"/>
    <lineage>
        <taxon>Bacteria</taxon>
        <taxon>Bacillati</taxon>
        <taxon>Actinomycetota</taxon>
        <taxon>Actinomycetes</taxon>
        <taxon>Mycobacteriales</taxon>
        <taxon>Mycobacteriaceae</taxon>
        <taxon>Mycobacterium</taxon>
    </lineage>
</organism>